<dbReference type="InterPro" id="IPR024572">
    <property type="entry name" value="RcnB"/>
</dbReference>
<feature type="compositionally biased region" description="Basic and acidic residues" evidence="1">
    <location>
        <begin position="96"/>
        <end position="106"/>
    </location>
</feature>
<dbReference type="Proteomes" id="UP000521868">
    <property type="component" value="Unassembled WGS sequence"/>
</dbReference>
<feature type="chain" id="PRO_5031531061" evidence="2">
    <location>
        <begin position="29"/>
        <end position="209"/>
    </location>
</feature>
<dbReference type="RefSeq" id="WP_168108474.1">
    <property type="nucleotide sequence ID" value="NZ_VTOX01000006.1"/>
</dbReference>
<feature type="region of interest" description="Disordered" evidence="1">
    <location>
        <begin position="22"/>
        <end position="159"/>
    </location>
</feature>
<feature type="compositionally biased region" description="Basic and acidic residues" evidence="1">
    <location>
        <begin position="135"/>
        <end position="144"/>
    </location>
</feature>
<evidence type="ECO:0000256" key="1">
    <source>
        <dbReference type="SAM" id="MobiDB-lite"/>
    </source>
</evidence>
<feature type="compositionally biased region" description="Basic and acidic residues" evidence="1">
    <location>
        <begin position="30"/>
        <end position="60"/>
    </location>
</feature>
<evidence type="ECO:0000313" key="4">
    <source>
        <dbReference type="Proteomes" id="UP000521868"/>
    </source>
</evidence>
<comment type="caution">
    <text evidence="3">The sequence shown here is derived from an EMBL/GenBank/DDBJ whole genome shotgun (WGS) entry which is preliminary data.</text>
</comment>
<dbReference type="Pfam" id="PF11776">
    <property type="entry name" value="RcnB"/>
    <property type="match status" value="1"/>
</dbReference>
<feature type="compositionally biased region" description="Low complexity" evidence="1">
    <location>
        <begin position="110"/>
        <end position="131"/>
    </location>
</feature>
<feature type="compositionally biased region" description="Basic and acidic residues" evidence="1">
    <location>
        <begin position="67"/>
        <end position="88"/>
    </location>
</feature>
<reference evidence="3 4" key="1">
    <citation type="journal article" date="2020" name="Nature">
        <title>Bacterial chemolithoautotrophy via manganese oxidation.</title>
        <authorList>
            <person name="Yu H."/>
            <person name="Leadbetter J.R."/>
        </authorList>
    </citation>
    <scope>NUCLEOTIDE SEQUENCE [LARGE SCALE GENOMIC DNA]</scope>
    <source>
        <strain evidence="3 4">RBP-1</strain>
    </source>
</reference>
<keyword evidence="2" id="KW-0732">Signal</keyword>
<proteinExistence type="predicted"/>
<dbReference type="EMBL" id="VTOX01000006">
    <property type="protein sequence ID" value="NKE67341.1"/>
    <property type="molecule type" value="Genomic_DNA"/>
</dbReference>
<sequence length="209" mass="23512">MSGKASPFTAAALALALAVAGLGTPAVAQPDDRGRGGRGDERRWVQQGEPRGDRGGDRRWVQPADPRGGRDRQDRREQRRFEAERPDGWRGQGGERWGRQPQDHPGRGGPPVYVQPPVHVQPPAQVQPSPQWQGRGDDRAERRWNPRAPRLRPGDPLPSEYRQRQFVVNDWRAHRLYAPPPGHQWVQPEPGNYLLIGRNGEIVNMLVGQ</sequence>
<evidence type="ECO:0000256" key="2">
    <source>
        <dbReference type="SAM" id="SignalP"/>
    </source>
</evidence>
<feature type="signal peptide" evidence="2">
    <location>
        <begin position="1"/>
        <end position="28"/>
    </location>
</feature>
<dbReference type="Gene3D" id="3.10.450.160">
    <property type="entry name" value="inner membrane protein cigr"/>
    <property type="match status" value="1"/>
</dbReference>
<evidence type="ECO:0000313" key="3">
    <source>
        <dbReference type="EMBL" id="NKE67341.1"/>
    </source>
</evidence>
<organism evidence="3 4">
    <name type="scientific">Ramlibacter lithotrophicus</name>
    <dbReference type="NCBI Taxonomy" id="2606681"/>
    <lineage>
        <taxon>Bacteria</taxon>
        <taxon>Pseudomonadati</taxon>
        <taxon>Pseudomonadota</taxon>
        <taxon>Betaproteobacteria</taxon>
        <taxon>Burkholderiales</taxon>
        <taxon>Comamonadaceae</taxon>
        <taxon>Ramlibacter</taxon>
    </lineage>
</organism>
<keyword evidence="4" id="KW-1185">Reference proteome</keyword>
<name>A0A7X6I7H1_9BURK</name>
<gene>
    <name evidence="3" type="ORF">RAMLITH_16070</name>
</gene>
<protein>
    <submittedName>
        <fullName evidence="3">RcnB family protein</fullName>
    </submittedName>
</protein>
<accession>A0A7X6I7H1</accession>
<dbReference type="AlphaFoldDB" id="A0A7X6I7H1"/>